<dbReference type="Proteomes" id="UP001597353">
    <property type="component" value="Unassembled WGS sequence"/>
</dbReference>
<accession>A0ABW4S7R8</accession>
<dbReference type="RefSeq" id="WP_390263731.1">
    <property type="nucleotide sequence ID" value="NZ_JBHUGH010000012.1"/>
</dbReference>
<keyword evidence="4" id="KW-0966">Cell projection</keyword>
<evidence type="ECO:0000256" key="2">
    <source>
        <dbReference type="SAM" id="MobiDB-lite"/>
    </source>
</evidence>
<keyword evidence="4" id="KW-0282">Flagellum</keyword>
<feature type="transmembrane region" description="Helical" evidence="3">
    <location>
        <begin position="33"/>
        <end position="53"/>
    </location>
</feature>
<proteinExistence type="inferred from homology"/>
<dbReference type="PANTHER" id="PTHR30531:SF12">
    <property type="entry name" value="FLAGELLAR BIOSYNTHETIC PROTEIN FLHB"/>
    <property type="match status" value="1"/>
</dbReference>
<keyword evidence="3" id="KW-0472">Membrane</keyword>
<keyword evidence="3" id="KW-0812">Transmembrane</keyword>
<dbReference type="InterPro" id="IPR029025">
    <property type="entry name" value="T3SS_substrate_exporter_C"/>
</dbReference>
<comment type="caution">
    <text evidence="4">The sequence shown here is derived from an EMBL/GenBank/DDBJ whole genome shotgun (WGS) entry which is preliminary data.</text>
</comment>
<feature type="transmembrane region" description="Helical" evidence="3">
    <location>
        <begin position="151"/>
        <end position="178"/>
    </location>
</feature>
<dbReference type="PRINTS" id="PR00950">
    <property type="entry name" value="TYPE3IMSPROT"/>
</dbReference>
<dbReference type="SUPFAM" id="SSF160544">
    <property type="entry name" value="EscU C-terminal domain-like"/>
    <property type="match status" value="1"/>
</dbReference>
<name>A0ABW4S7R8_9RHOB</name>
<dbReference type="Pfam" id="PF01312">
    <property type="entry name" value="Bac_export_2"/>
    <property type="match status" value="1"/>
</dbReference>
<evidence type="ECO:0000256" key="3">
    <source>
        <dbReference type="SAM" id="Phobius"/>
    </source>
</evidence>
<gene>
    <name evidence="4" type="ORF">ACFSGJ_15440</name>
</gene>
<sequence length="360" mass="39032">MSEEDAQEKEHEPSQRKLDEARRRGEIAKSTDVTAAAAFAGFLVAGLAAGSLMGETLGTLGRVLLDQADRLAPLLFGGSGAPVGGILLTLAAGLGPLFLVPMGFAVASLLAQRALVFAPEKLQPKLSRVSPLSNARNKFGRSGLFEFAKSFLKLILIGTVLWIFLFARLPSIAASLYLGPAMVGRLLFELVAVFLLILILLTGGIGVVDFLWQRAEHIRKNRMSRKEMQDEMKQTEGDPHMKQQRRQRGMEIASNRMMADVPKASVVIVNPTHYAVALRWSRRSGGAPVCVAKGVDEIAAKIRELAQEAGVPLHHDPPTARALHATVAVGSEIRPEHFRAVAAAIRFAEAMRLRAKGGWR</sequence>
<evidence type="ECO:0000256" key="1">
    <source>
        <dbReference type="ARBA" id="ARBA00010690"/>
    </source>
</evidence>
<dbReference type="Gene3D" id="3.40.1690.10">
    <property type="entry name" value="secretion proteins EscU"/>
    <property type="match status" value="1"/>
</dbReference>
<evidence type="ECO:0000313" key="4">
    <source>
        <dbReference type="EMBL" id="MFD1913606.1"/>
    </source>
</evidence>
<reference evidence="5" key="1">
    <citation type="journal article" date="2019" name="Int. J. Syst. Evol. Microbiol.">
        <title>The Global Catalogue of Microorganisms (GCM) 10K type strain sequencing project: providing services to taxonomists for standard genome sequencing and annotation.</title>
        <authorList>
            <consortium name="The Broad Institute Genomics Platform"/>
            <consortium name="The Broad Institute Genome Sequencing Center for Infectious Disease"/>
            <person name="Wu L."/>
            <person name="Ma J."/>
        </authorList>
    </citation>
    <scope>NUCLEOTIDE SEQUENCE [LARGE SCALE GENOMIC DNA]</scope>
    <source>
        <strain evidence="5">CGMCC 4.7242</strain>
    </source>
</reference>
<dbReference type="EMBL" id="JBHUGH010000012">
    <property type="protein sequence ID" value="MFD1913606.1"/>
    <property type="molecule type" value="Genomic_DNA"/>
</dbReference>
<feature type="compositionally biased region" description="Basic and acidic residues" evidence="2">
    <location>
        <begin position="8"/>
        <end position="24"/>
    </location>
</feature>
<comment type="similarity">
    <text evidence="1">Belongs to the type III secretion exporter family.</text>
</comment>
<evidence type="ECO:0000313" key="5">
    <source>
        <dbReference type="Proteomes" id="UP001597353"/>
    </source>
</evidence>
<dbReference type="PANTHER" id="PTHR30531">
    <property type="entry name" value="FLAGELLAR BIOSYNTHETIC PROTEIN FLHB"/>
    <property type="match status" value="1"/>
</dbReference>
<feature type="compositionally biased region" description="Basic and acidic residues" evidence="2">
    <location>
        <begin position="223"/>
        <end position="241"/>
    </location>
</feature>
<dbReference type="InterPro" id="IPR006135">
    <property type="entry name" value="T3SS_substrate_exporter"/>
</dbReference>
<protein>
    <submittedName>
        <fullName evidence="4">Flagellar biosynthesis protein FlhB</fullName>
    </submittedName>
</protein>
<feature type="region of interest" description="Disordered" evidence="2">
    <location>
        <begin position="1"/>
        <end position="24"/>
    </location>
</feature>
<keyword evidence="3" id="KW-1133">Transmembrane helix</keyword>
<feature type="region of interest" description="Disordered" evidence="2">
    <location>
        <begin position="223"/>
        <end position="244"/>
    </location>
</feature>
<keyword evidence="4" id="KW-0969">Cilium</keyword>
<feature type="transmembrane region" description="Helical" evidence="3">
    <location>
        <begin position="190"/>
        <end position="212"/>
    </location>
</feature>
<keyword evidence="5" id="KW-1185">Reference proteome</keyword>
<organism evidence="4 5">
    <name type="scientific">Halodurantibacterium flavum</name>
    <dbReference type="NCBI Taxonomy" id="1382802"/>
    <lineage>
        <taxon>Bacteria</taxon>
        <taxon>Pseudomonadati</taxon>
        <taxon>Pseudomonadota</taxon>
        <taxon>Alphaproteobacteria</taxon>
        <taxon>Rhodobacterales</taxon>
        <taxon>Paracoccaceae</taxon>
        <taxon>Halodurantibacterium</taxon>
    </lineage>
</organism>